<gene>
    <name evidence="1" type="ORF">Amon02_000275100</name>
</gene>
<proteinExistence type="predicted"/>
<evidence type="ECO:0000313" key="1">
    <source>
        <dbReference type="EMBL" id="GME76762.1"/>
    </source>
</evidence>
<sequence>MFKRSIQQIRNFHSVYHADVPILDSSKLEVKLLSKAYTDHVPKLGFNEKSVYEAAKDLKLNPNNLNGLFQFTTPSKNLSMELVLYHLRANRAKLVGYRTEANNLANESDRIRFLLKKRLLDNSPVVSHLGKALGLMVMPSNLGCSLDELHKLSDDISFYSGDRSNDFAWYSKRFSLSGVFVQSELFMLNDKSDGFEHTIEFMNDRVDEVDKLAYAYNSFEEWAIFNAHSTVNLIKSQIARG</sequence>
<keyword evidence="2" id="KW-1185">Reference proteome</keyword>
<reference evidence="1" key="1">
    <citation type="submission" date="2023-04" db="EMBL/GenBank/DDBJ databases">
        <title>Ambrosiozyma monospora NBRC 10751.</title>
        <authorList>
            <person name="Ichikawa N."/>
            <person name="Sato H."/>
            <person name="Tonouchi N."/>
        </authorList>
    </citation>
    <scope>NUCLEOTIDE SEQUENCE</scope>
    <source>
        <strain evidence="1">NBRC 10751</strain>
    </source>
</reference>
<comment type="caution">
    <text evidence="1">The sequence shown here is derived from an EMBL/GenBank/DDBJ whole genome shotgun (WGS) entry which is preliminary data.</text>
</comment>
<organism evidence="1 2">
    <name type="scientific">Ambrosiozyma monospora</name>
    <name type="common">Yeast</name>
    <name type="synonym">Endomycopsis monosporus</name>
    <dbReference type="NCBI Taxonomy" id="43982"/>
    <lineage>
        <taxon>Eukaryota</taxon>
        <taxon>Fungi</taxon>
        <taxon>Dikarya</taxon>
        <taxon>Ascomycota</taxon>
        <taxon>Saccharomycotina</taxon>
        <taxon>Pichiomycetes</taxon>
        <taxon>Pichiales</taxon>
        <taxon>Pichiaceae</taxon>
        <taxon>Ambrosiozyma</taxon>
    </lineage>
</organism>
<accession>A0ACB5SYD0</accession>
<name>A0ACB5SYD0_AMBMO</name>
<dbReference type="Proteomes" id="UP001165064">
    <property type="component" value="Unassembled WGS sequence"/>
</dbReference>
<protein>
    <submittedName>
        <fullName evidence="1">Unnamed protein product</fullName>
    </submittedName>
</protein>
<dbReference type="EMBL" id="BSXS01001631">
    <property type="protein sequence ID" value="GME76762.1"/>
    <property type="molecule type" value="Genomic_DNA"/>
</dbReference>
<evidence type="ECO:0000313" key="2">
    <source>
        <dbReference type="Proteomes" id="UP001165064"/>
    </source>
</evidence>